<evidence type="ECO:0000313" key="4">
    <source>
        <dbReference type="Proteomes" id="UP000188174"/>
    </source>
</evidence>
<dbReference type="SUPFAM" id="SSF46689">
    <property type="entry name" value="Homeodomain-like"/>
    <property type="match status" value="1"/>
</dbReference>
<feature type="domain" description="HTH tetR-type" evidence="2">
    <location>
        <begin position="11"/>
        <end position="56"/>
    </location>
</feature>
<dbReference type="InterPro" id="IPR001647">
    <property type="entry name" value="HTH_TetR"/>
</dbReference>
<evidence type="ECO:0000259" key="2">
    <source>
        <dbReference type="Pfam" id="PF00440"/>
    </source>
</evidence>
<sequence length="185" mass="20847">MRKRFGKSDWLDLGLTQLAKDGPAGLTVEALCTAADRTRGSFYHHFQDHGAFVEALMLAWKQRHTLDIAEQTMAEKGDLRAQKLSDLANRLDHRLEQAVRQFAQSDLRAQEIVRDVDDLRTEFVAQLYEAEGMEPALAADVAKIEYAAFVGSQIVWPDMPVDERVALDRRFAQLVAMATETGSRK</sequence>
<protein>
    <submittedName>
        <fullName evidence="3">TetR family transcriptional regulator</fullName>
    </submittedName>
</protein>
<keyword evidence="4" id="KW-1185">Reference proteome</keyword>
<name>A0ABN4WS50_9HYPH</name>
<dbReference type="Gene3D" id="1.10.357.10">
    <property type="entry name" value="Tetracycline Repressor, domain 2"/>
    <property type="match status" value="1"/>
</dbReference>
<organism evidence="3 4">
    <name type="scientific">Roseibium algicola</name>
    <dbReference type="NCBI Taxonomy" id="2857014"/>
    <lineage>
        <taxon>Bacteria</taxon>
        <taxon>Pseudomonadati</taxon>
        <taxon>Pseudomonadota</taxon>
        <taxon>Alphaproteobacteria</taxon>
        <taxon>Hyphomicrobiales</taxon>
        <taxon>Stappiaceae</taxon>
        <taxon>Roseibium</taxon>
    </lineage>
</organism>
<keyword evidence="1" id="KW-0238">DNA-binding</keyword>
<dbReference type="Pfam" id="PF00440">
    <property type="entry name" value="TetR_N"/>
    <property type="match status" value="1"/>
</dbReference>
<dbReference type="InterPro" id="IPR009057">
    <property type="entry name" value="Homeodomain-like_sf"/>
</dbReference>
<dbReference type="Proteomes" id="UP000188174">
    <property type="component" value="Chromosome"/>
</dbReference>
<evidence type="ECO:0000313" key="3">
    <source>
        <dbReference type="EMBL" id="AQQ04549.1"/>
    </source>
</evidence>
<gene>
    <name evidence="3" type="ORF">B0E33_13965</name>
</gene>
<evidence type="ECO:0000256" key="1">
    <source>
        <dbReference type="ARBA" id="ARBA00023125"/>
    </source>
</evidence>
<accession>A0ABN4WS50</accession>
<proteinExistence type="predicted"/>
<reference evidence="3 4" key="1">
    <citation type="submission" date="2017-02" db="EMBL/GenBank/DDBJ databases">
        <authorList>
            <person name="Jeong S."/>
        </authorList>
    </citation>
    <scope>NUCLEOTIDE SEQUENCE [LARGE SCALE GENOMIC DNA]</scope>
    <source>
        <strain evidence="3 4">RMAR6-6</strain>
    </source>
</reference>
<dbReference type="EMBL" id="CP019630">
    <property type="protein sequence ID" value="AQQ04549.1"/>
    <property type="molecule type" value="Genomic_DNA"/>
</dbReference>